<comment type="similarity">
    <text evidence="2">Belongs to the histidine acid phosphatase family.</text>
</comment>
<keyword evidence="10" id="KW-1185">Reference proteome</keyword>
<evidence type="ECO:0000256" key="5">
    <source>
        <dbReference type="ARBA" id="ARBA00022801"/>
    </source>
</evidence>
<keyword evidence="7" id="KW-0325">Glycoprotein</keyword>
<dbReference type="PANTHER" id="PTHR11567:SF211">
    <property type="entry name" value="PROSTATIC ACID PHOSPHATASE"/>
    <property type="match status" value="1"/>
</dbReference>
<dbReference type="InterPro" id="IPR000560">
    <property type="entry name" value="His_Pase_clade-2"/>
</dbReference>
<dbReference type="GO" id="GO:0003993">
    <property type="term" value="F:acid phosphatase activity"/>
    <property type="evidence" value="ECO:0007669"/>
    <property type="project" value="UniProtKB-EC"/>
</dbReference>
<evidence type="ECO:0000256" key="6">
    <source>
        <dbReference type="ARBA" id="ARBA00023157"/>
    </source>
</evidence>
<keyword evidence="6" id="KW-1015">Disulfide bond</keyword>
<dbReference type="PROSITE" id="PS00778">
    <property type="entry name" value="HIS_ACID_PHOSPHAT_2"/>
    <property type="match status" value="1"/>
</dbReference>
<evidence type="ECO:0000256" key="2">
    <source>
        <dbReference type="ARBA" id="ARBA00005375"/>
    </source>
</evidence>
<name>A0A653BR55_CALMS</name>
<evidence type="ECO:0000313" key="10">
    <source>
        <dbReference type="Proteomes" id="UP000410492"/>
    </source>
</evidence>
<dbReference type="Proteomes" id="UP000410492">
    <property type="component" value="Unassembled WGS sequence"/>
</dbReference>
<reference evidence="9 10" key="1">
    <citation type="submission" date="2019-01" db="EMBL/GenBank/DDBJ databases">
        <authorList>
            <person name="Sayadi A."/>
        </authorList>
    </citation>
    <scope>NUCLEOTIDE SEQUENCE [LARGE SCALE GENOMIC DNA]</scope>
</reference>
<evidence type="ECO:0000313" key="9">
    <source>
        <dbReference type="EMBL" id="VEN38082.1"/>
    </source>
</evidence>
<keyword evidence="4 8" id="KW-0732">Signal</keyword>
<organism evidence="9 10">
    <name type="scientific">Callosobruchus maculatus</name>
    <name type="common">Southern cowpea weevil</name>
    <name type="synonym">Pulse bruchid</name>
    <dbReference type="NCBI Taxonomy" id="64391"/>
    <lineage>
        <taxon>Eukaryota</taxon>
        <taxon>Metazoa</taxon>
        <taxon>Ecdysozoa</taxon>
        <taxon>Arthropoda</taxon>
        <taxon>Hexapoda</taxon>
        <taxon>Insecta</taxon>
        <taxon>Pterygota</taxon>
        <taxon>Neoptera</taxon>
        <taxon>Endopterygota</taxon>
        <taxon>Coleoptera</taxon>
        <taxon>Polyphaga</taxon>
        <taxon>Cucujiformia</taxon>
        <taxon>Chrysomeloidea</taxon>
        <taxon>Chrysomelidae</taxon>
        <taxon>Bruchinae</taxon>
        <taxon>Bruchini</taxon>
        <taxon>Callosobruchus</taxon>
    </lineage>
</organism>
<gene>
    <name evidence="9" type="ORF">CALMAC_LOCUS3103</name>
</gene>
<accession>A0A653BR55</accession>
<dbReference type="EC" id="3.1.3.2" evidence="3"/>
<keyword evidence="5" id="KW-0378">Hydrolase</keyword>
<proteinExistence type="inferred from homology"/>
<dbReference type="EMBL" id="CAACVG010004068">
    <property type="protein sequence ID" value="VEN38082.1"/>
    <property type="molecule type" value="Genomic_DNA"/>
</dbReference>
<dbReference type="InterPro" id="IPR033379">
    <property type="entry name" value="Acid_Pase_AS"/>
</dbReference>
<dbReference type="OrthoDB" id="5821688at2759"/>
<dbReference type="Gene3D" id="3.40.50.1240">
    <property type="entry name" value="Phosphoglycerate mutase-like"/>
    <property type="match status" value="1"/>
</dbReference>
<dbReference type="AlphaFoldDB" id="A0A653BR55"/>
<dbReference type="SUPFAM" id="SSF53254">
    <property type="entry name" value="Phosphoglycerate mutase-like"/>
    <property type="match status" value="1"/>
</dbReference>
<feature type="signal peptide" evidence="8">
    <location>
        <begin position="1"/>
        <end position="22"/>
    </location>
</feature>
<feature type="chain" id="PRO_5024859268" description="acid phosphatase" evidence="8">
    <location>
        <begin position="23"/>
        <end position="395"/>
    </location>
</feature>
<evidence type="ECO:0000256" key="1">
    <source>
        <dbReference type="ARBA" id="ARBA00000032"/>
    </source>
</evidence>
<evidence type="ECO:0000256" key="8">
    <source>
        <dbReference type="SAM" id="SignalP"/>
    </source>
</evidence>
<evidence type="ECO:0000256" key="7">
    <source>
        <dbReference type="ARBA" id="ARBA00023180"/>
    </source>
</evidence>
<dbReference type="InterPro" id="IPR029033">
    <property type="entry name" value="His_PPase_superfam"/>
</dbReference>
<dbReference type="InterPro" id="IPR050645">
    <property type="entry name" value="Histidine_acid_phosphatase"/>
</dbReference>
<evidence type="ECO:0000256" key="4">
    <source>
        <dbReference type="ARBA" id="ARBA00022729"/>
    </source>
</evidence>
<dbReference type="PANTHER" id="PTHR11567">
    <property type="entry name" value="ACID PHOSPHATASE-RELATED"/>
    <property type="match status" value="1"/>
</dbReference>
<protein>
    <recommendedName>
        <fullName evidence="3">acid phosphatase</fullName>
        <ecNumber evidence="3">3.1.3.2</ecNumber>
    </recommendedName>
</protein>
<evidence type="ECO:0000256" key="3">
    <source>
        <dbReference type="ARBA" id="ARBA00012646"/>
    </source>
</evidence>
<dbReference type="Pfam" id="PF00328">
    <property type="entry name" value="His_Phos_2"/>
    <property type="match status" value="1"/>
</dbReference>
<sequence length="395" mass="45403">MARLVTRVLVLAIFGLLASVEANVEEDELVATVVLFRHGDRAPLKSFPNDKYSDEKYWPKGIGQLVNAGKYRAYQLGKYLRHRYHTFLSDDYKYKEISVISSNIDRAIMTAELVLAGLYPPTKEDIWFKNLLWQPIPVHTMQTDNDNLIQMEASCPKYDTLLEKITKMPEFEEVKQRYSDMFKTIAENTGWTNVDIETVKSLFCTMYVYSKHNPSYIPEWYTKLNQKSLKNIAGLAFAIPTYTKEMQRLRTGPFFNYLINHLDGAVKGEKQKFLAISGHDSTIASVLSTLNCYSFEPPEFTATVFWEVYKTNSGDHYVNLLYKKNSESEAELIQLDNCKSNATLDELIAVLSPILTSEEQWRHDCFDSTSAAGSRIIDSRFLIITVIVLYVNKYL</sequence>
<comment type="catalytic activity">
    <reaction evidence="1">
        <text>a phosphate monoester + H2O = an alcohol + phosphate</text>
        <dbReference type="Rhea" id="RHEA:15017"/>
        <dbReference type="ChEBI" id="CHEBI:15377"/>
        <dbReference type="ChEBI" id="CHEBI:30879"/>
        <dbReference type="ChEBI" id="CHEBI:43474"/>
        <dbReference type="ChEBI" id="CHEBI:67140"/>
        <dbReference type="EC" id="3.1.3.2"/>
    </reaction>
</comment>
<dbReference type="CDD" id="cd07061">
    <property type="entry name" value="HP_HAP_like"/>
    <property type="match status" value="1"/>
</dbReference>